<dbReference type="PROSITE" id="PS51285">
    <property type="entry name" value="AGC_KINASE_CTER"/>
    <property type="match status" value="1"/>
</dbReference>
<feature type="domain" description="AGC-kinase C-terminal" evidence="7">
    <location>
        <begin position="183"/>
        <end position="233"/>
    </location>
</feature>
<dbReference type="Pfam" id="PF00069">
    <property type="entry name" value="Pkinase"/>
    <property type="match status" value="1"/>
</dbReference>
<evidence type="ECO:0000313" key="8">
    <source>
        <dbReference type="EMBL" id="SSX35733.1"/>
    </source>
</evidence>
<dbReference type="InterPro" id="IPR008271">
    <property type="entry name" value="Ser/Thr_kinase_AS"/>
</dbReference>
<dbReference type="PANTHER" id="PTHR24353:SF144">
    <property type="match status" value="1"/>
</dbReference>
<gene>
    <name evidence="8" type="primary">CSON010988</name>
</gene>
<dbReference type="GO" id="GO:0004690">
    <property type="term" value="F:cyclic nucleotide-dependent protein kinase activity"/>
    <property type="evidence" value="ECO:0007669"/>
    <property type="project" value="UniProtKB-ARBA"/>
</dbReference>
<keyword evidence="3" id="KW-0547">Nucleotide-binding</keyword>
<sequence length="233" mass="26835">MEPCLGGEVWTLLKQYRYFDEPTTKFFAACVVEALDYLHRRHIIYRDLKSENLMLDCRGYIKLVDFGFAKFLKPNEKTFTFVGTPEYTAPEIITNKGHNKSVDYWALGIFIFELLVGKPPFGGRGPMRIYNNILRGIVAVDFPLKVPKRAVSLIKELCQHNPALRIGNLKNGVQDIKNHGWFHGLDWDKIRHQTHPPPFIPPGIKNASPYNMIPIDQFNEDPPDETSGWDDDF</sequence>
<dbReference type="EMBL" id="UFQT01004608">
    <property type="protein sequence ID" value="SSX35733.1"/>
    <property type="molecule type" value="Genomic_DNA"/>
</dbReference>
<dbReference type="InterPro" id="IPR011009">
    <property type="entry name" value="Kinase-like_dom_sf"/>
</dbReference>
<keyword evidence="4" id="KW-0418">Kinase</keyword>
<evidence type="ECO:0000259" key="7">
    <source>
        <dbReference type="PROSITE" id="PS51285"/>
    </source>
</evidence>
<dbReference type="SUPFAM" id="SSF56112">
    <property type="entry name" value="Protein kinase-like (PK-like)"/>
    <property type="match status" value="1"/>
</dbReference>
<protein>
    <submittedName>
        <fullName evidence="8">CSON010988 protein</fullName>
    </submittedName>
</protein>
<proteinExistence type="predicted"/>
<dbReference type="PANTHER" id="PTHR24353">
    <property type="entry name" value="CYCLIC NUCLEOTIDE-DEPENDENT PROTEIN KINASE"/>
    <property type="match status" value="1"/>
</dbReference>
<evidence type="ECO:0000256" key="3">
    <source>
        <dbReference type="ARBA" id="ARBA00022741"/>
    </source>
</evidence>
<feature type="domain" description="Protein kinase" evidence="6">
    <location>
        <begin position="1"/>
        <end position="182"/>
    </location>
</feature>
<keyword evidence="2" id="KW-0808">Transferase</keyword>
<keyword evidence="1" id="KW-0723">Serine/threonine-protein kinase</keyword>
<dbReference type="OMA" id="CCRYEAE"/>
<evidence type="ECO:0000259" key="6">
    <source>
        <dbReference type="PROSITE" id="PS50011"/>
    </source>
</evidence>
<name>A0A336N3V4_CULSO</name>
<dbReference type="InterPro" id="IPR000961">
    <property type="entry name" value="AGC-kinase_C"/>
</dbReference>
<dbReference type="VEuPathDB" id="VectorBase:CSON010988"/>
<evidence type="ECO:0000256" key="4">
    <source>
        <dbReference type="ARBA" id="ARBA00022777"/>
    </source>
</evidence>
<dbReference type="Gene3D" id="1.10.510.10">
    <property type="entry name" value="Transferase(Phosphotransferase) domain 1"/>
    <property type="match status" value="1"/>
</dbReference>
<dbReference type="PROSITE" id="PS00108">
    <property type="entry name" value="PROTEIN_KINASE_ST"/>
    <property type="match status" value="1"/>
</dbReference>
<dbReference type="GO" id="GO:0005524">
    <property type="term" value="F:ATP binding"/>
    <property type="evidence" value="ECO:0007669"/>
    <property type="project" value="UniProtKB-KW"/>
</dbReference>
<dbReference type="AlphaFoldDB" id="A0A336N3V4"/>
<dbReference type="InterPro" id="IPR000719">
    <property type="entry name" value="Prot_kinase_dom"/>
</dbReference>
<keyword evidence="5" id="KW-0067">ATP-binding</keyword>
<dbReference type="FunFam" id="1.10.510.10:FF:000210">
    <property type="entry name" value="Non-specific serine/threonine protein kinase"/>
    <property type="match status" value="1"/>
</dbReference>
<reference evidence="8" key="1">
    <citation type="submission" date="2018-07" db="EMBL/GenBank/DDBJ databases">
        <authorList>
            <person name="Quirk P.G."/>
            <person name="Krulwich T.A."/>
        </authorList>
    </citation>
    <scope>NUCLEOTIDE SEQUENCE</scope>
</reference>
<organism evidence="8">
    <name type="scientific">Culicoides sonorensis</name>
    <name type="common">Biting midge</name>
    <dbReference type="NCBI Taxonomy" id="179676"/>
    <lineage>
        <taxon>Eukaryota</taxon>
        <taxon>Metazoa</taxon>
        <taxon>Ecdysozoa</taxon>
        <taxon>Arthropoda</taxon>
        <taxon>Hexapoda</taxon>
        <taxon>Insecta</taxon>
        <taxon>Pterygota</taxon>
        <taxon>Neoptera</taxon>
        <taxon>Endopterygota</taxon>
        <taxon>Diptera</taxon>
        <taxon>Nematocera</taxon>
        <taxon>Chironomoidea</taxon>
        <taxon>Ceratopogonidae</taxon>
        <taxon>Ceratopogoninae</taxon>
        <taxon>Culicoides</taxon>
        <taxon>Monoculicoides</taxon>
    </lineage>
</organism>
<evidence type="ECO:0000256" key="2">
    <source>
        <dbReference type="ARBA" id="ARBA00022679"/>
    </source>
</evidence>
<accession>A0A336N3V4</accession>
<evidence type="ECO:0000256" key="1">
    <source>
        <dbReference type="ARBA" id="ARBA00022527"/>
    </source>
</evidence>
<dbReference type="SMART" id="SM00220">
    <property type="entry name" value="S_TKc"/>
    <property type="match status" value="1"/>
</dbReference>
<dbReference type="PROSITE" id="PS50011">
    <property type="entry name" value="PROTEIN_KINASE_DOM"/>
    <property type="match status" value="1"/>
</dbReference>
<evidence type="ECO:0000256" key="5">
    <source>
        <dbReference type="ARBA" id="ARBA00022840"/>
    </source>
</evidence>